<proteinExistence type="predicted"/>
<evidence type="ECO:0000313" key="2">
    <source>
        <dbReference type="Proteomes" id="UP000828390"/>
    </source>
</evidence>
<keyword evidence="2" id="KW-1185">Reference proteome</keyword>
<dbReference type="Proteomes" id="UP000828390">
    <property type="component" value="Unassembled WGS sequence"/>
</dbReference>
<dbReference type="Gene3D" id="3.40.50.410">
    <property type="entry name" value="von Willebrand factor, type A domain"/>
    <property type="match status" value="1"/>
</dbReference>
<dbReference type="InterPro" id="IPR036465">
    <property type="entry name" value="vWFA_dom_sf"/>
</dbReference>
<protein>
    <submittedName>
        <fullName evidence="1">Uncharacterized protein</fullName>
    </submittedName>
</protein>
<accession>A0A9D4R7V1</accession>
<dbReference type="SUPFAM" id="SSF53300">
    <property type="entry name" value="vWA-like"/>
    <property type="match status" value="1"/>
</dbReference>
<dbReference type="EMBL" id="JAIWYP010000003">
    <property type="protein sequence ID" value="KAH3857042.1"/>
    <property type="molecule type" value="Genomic_DNA"/>
</dbReference>
<evidence type="ECO:0000313" key="1">
    <source>
        <dbReference type="EMBL" id="KAH3857042.1"/>
    </source>
</evidence>
<sequence>MRSCASRRRIRTGLFCYSNLLNRGIHGDHRLTKDAIKLQNKIRSIRFRPGATDKGFSLACNMLQSRGNRLLGLTIEKFTFDLTDGMSTDRRSTKREAMHLRSMSTVVVVGIR</sequence>
<organism evidence="1 2">
    <name type="scientific">Dreissena polymorpha</name>
    <name type="common">Zebra mussel</name>
    <name type="synonym">Mytilus polymorpha</name>
    <dbReference type="NCBI Taxonomy" id="45954"/>
    <lineage>
        <taxon>Eukaryota</taxon>
        <taxon>Metazoa</taxon>
        <taxon>Spiralia</taxon>
        <taxon>Lophotrochozoa</taxon>
        <taxon>Mollusca</taxon>
        <taxon>Bivalvia</taxon>
        <taxon>Autobranchia</taxon>
        <taxon>Heteroconchia</taxon>
        <taxon>Euheterodonta</taxon>
        <taxon>Imparidentia</taxon>
        <taxon>Neoheterodontei</taxon>
        <taxon>Myida</taxon>
        <taxon>Dreissenoidea</taxon>
        <taxon>Dreissenidae</taxon>
        <taxon>Dreissena</taxon>
    </lineage>
</organism>
<gene>
    <name evidence="1" type="ORF">DPMN_099639</name>
</gene>
<name>A0A9D4R7V1_DREPO</name>
<reference evidence="1" key="1">
    <citation type="journal article" date="2019" name="bioRxiv">
        <title>The Genome of the Zebra Mussel, Dreissena polymorpha: A Resource for Invasive Species Research.</title>
        <authorList>
            <person name="McCartney M.A."/>
            <person name="Auch B."/>
            <person name="Kono T."/>
            <person name="Mallez S."/>
            <person name="Zhang Y."/>
            <person name="Obille A."/>
            <person name="Becker A."/>
            <person name="Abrahante J.E."/>
            <person name="Garbe J."/>
            <person name="Badalamenti J.P."/>
            <person name="Herman A."/>
            <person name="Mangelson H."/>
            <person name="Liachko I."/>
            <person name="Sullivan S."/>
            <person name="Sone E.D."/>
            <person name="Koren S."/>
            <person name="Silverstein K.A.T."/>
            <person name="Beckman K.B."/>
            <person name="Gohl D.M."/>
        </authorList>
    </citation>
    <scope>NUCLEOTIDE SEQUENCE</scope>
    <source>
        <strain evidence="1">Duluth1</strain>
        <tissue evidence="1">Whole animal</tissue>
    </source>
</reference>
<dbReference type="AlphaFoldDB" id="A0A9D4R7V1"/>
<comment type="caution">
    <text evidence="1">The sequence shown here is derived from an EMBL/GenBank/DDBJ whole genome shotgun (WGS) entry which is preliminary data.</text>
</comment>
<reference evidence="1" key="2">
    <citation type="submission" date="2020-11" db="EMBL/GenBank/DDBJ databases">
        <authorList>
            <person name="McCartney M.A."/>
            <person name="Auch B."/>
            <person name="Kono T."/>
            <person name="Mallez S."/>
            <person name="Becker A."/>
            <person name="Gohl D.M."/>
            <person name="Silverstein K.A.T."/>
            <person name="Koren S."/>
            <person name="Bechman K.B."/>
            <person name="Herman A."/>
            <person name="Abrahante J.E."/>
            <person name="Garbe J."/>
        </authorList>
    </citation>
    <scope>NUCLEOTIDE SEQUENCE</scope>
    <source>
        <strain evidence="1">Duluth1</strain>
        <tissue evidence="1">Whole animal</tissue>
    </source>
</reference>